<reference evidence="4" key="2">
    <citation type="journal article" date="2014" name="ISME J.">
        <title>Microbial stratification in low pH oxic and suboxic macroscopic growths along an acid mine drainage.</title>
        <authorList>
            <person name="Mendez-Garcia C."/>
            <person name="Mesa V."/>
            <person name="Sprenger R.R."/>
            <person name="Richter M."/>
            <person name="Diez M.S."/>
            <person name="Solano J."/>
            <person name="Bargiela R."/>
            <person name="Golyshina O.V."/>
            <person name="Manteca A."/>
            <person name="Ramos J.L."/>
            <person name="Gallego J.R."/>
            <person name="Llorente I."/>
            <person name="Martins Dos Santos V.A."/>
            <person name="Jensen O.N."/>
            <person name="Pelaez A.I."/>
            <person name="Sanchez J."/>
            <person name="Ferrer M."/>
        </authorList>
    </citation>
    <scope>NUCLEOTIDE SEQUENCE</scope>
</reference>
<keyword evidence="1" id="KW-0328">Glycosyltransferase</keyword>
<dbReference type="SUPFAM" id="SSF53448">
    <property type="entry name" value="Nucleotide-diphospho-sugar transferases"/>
    <property type="match status" value="1"/>
</dbReference>
<sequence length="297" mass="33329">MLQQEYPADRLEVIIASDGSKDDTAGRARAIGAAQVRVVEFPLHRGKSAVLDEVIPTARGDVVVLADARQRFSPGALRALAERFADPEVGAVSGELVLERGPGGSEVAQGVDAYWRYEKFIRRNESLIDSTVGATGAIYAVRRVLFRMIPADIILDDVLVPMIIVRQGYRVLFEPRALAYDQITPSARAEFRRKVRTLAGNFQLLRRAHWLWNPRTNRLWLQLISHKLCRLLCPWFMVAAFFSNLLLIGQPAYRVLFILQLVFYAAALCGALLRNSPRRNRLVTLPYAFCLLNLAAV</sequence>
<keyword evidence="3" id="KW-0812">Transmembrane</keyword>
<feature type="non-terminal residue" evidence="4">
    <location>
        <position position="297"/>
    </location>
</feature>
<dbReference type="AlphaFoldDB" id="T0ZLH4"/>
<feature type="transmembrane region" description="Helical" evidence="3">
    <location>
        <begin position="255"/>
        <end position="273"/>
    </location>
</feature>
<dbReference type="PANTHER" id="PTHR43630:SF1">
    <property type="entry name" value="POLY-BETA-1,6-N-ACETYL-D-GLUCOSAMINE SYNTHASE"/>
    <property type="match status" value="1"/>
</dbReference>
<gene>
    <name evidence="4" type="ORF">B1A_14858</name>
</gene>
<comment type="caution">
    <text evidence="4">The sequence shown here is derived from an EMBL/GenBank/DDBJ whole genome shotgun (WGS) entry which is preliminary data.</text>
</comment>
<keyword evidence="2 4" id="KW-0808">Transferase</keyword>
<dbReference type="GO" id="GO:0016757">
    <property type="term" value="F:glycosyltransferase activity"/>
    <property type="evidence" value="ECO:0007669"/>
    <property type="project" value="UniProtKB-KW"/>
</dbReference>
<evidence type="ECO:0000256" key="1">
    <source>
        <dbReference type="ARBA" id="ARBA00022676"/>
    </source>
</evidence>
<name>T0ZLH4_9ZZZZ</name>
<dbReference type="Gene3D" id="3.90.550.10">
    <property type="entry name" value="Spore Coat Polysaccharide Biosynthesis Protein SpsA, Chain A"/>
    <property type="match status" value="1"/>
</dbReference>
<reference evidence="4" key="1">
    <citation type="submission" date="2013-08" db="EMBL/GenBank/DDBJ databases">
        <authorList>
            <person name="Mendez C."/>
            <person name="Richter M."/>
            <person name="Ferrer M."/>
            <person name="Sanchez J."/>
        </authorList>
    </citation>
    <scope>NUCLEOTIDE SEQUENCE</scope>
</reference>
<evidence type="ECO:0000256" key="2">
    <source>
        <dbReference type="ARBA" id="ARBA00022679"/>
    </source>
</evidence>
<evidence type="ECO:0000313" key="4">
    <source>
        <dbReference type="EMBL" id="EQD45332.1"/>
    </source>
</evidence>
<accession>T0ZLH4</accession>
<evidence type="ECO:0000256" key="3">
    <source>
        <dbReference type="SAM" id="Phobius"/>
    </source>
</evidence>
<dbReference type="EMBL" id="AUZX01010912">
    <property type="protein sequence ID" value="EQD45332.1"/>
    <property type="molecule type" value="Genomic_DNA"/>
</dbReference>
<keyword evidence="3" id="KW-1133">Transmembrane helix</keyword>
<keyword evidence="3" id="KW-0472">Membrane</keyword>
<dbReference type="InterPro" id="IPR029044">
    <property type="entry name" value="Nucleotide-diphossugar_trans"/>
</dbReference>
<proteinExistence type="predicted"/>
<protein>
    <submittedName>
        <fullName evidence="4">Glycosyl transferase, group 2 family protein</fullName>
    </submittedName>
</protein>
<dbReference type="Pfam" id="PF13641">
    <property type="entry name" value="Glyco_tranf_2_3"/>
    <property type="match status" value="1"/>
</dbReference>
<organism evidence="4">
    <name type="scientific">mine drainage metagenome</name>
    <dbReference type="NCBI Taxonomy" id="410659"/>
    <lineage>
        <taxon>unclassified sequences</taxon>
        <taxon>metagenomes</taxon>
        <taxon>ecological metagenomes</taxon>
    </lineage>
</organism>
<dbReference type="PANTHER" id="PTHR43630">
    <property type="entry name" value="POLY-BETA-1,6-N-ACETYL-D-GLUCOSAMINE SYNTHASE"/>
    <property type="match status" value="1"/>
</dbReference>